<sequence length="141" mass="16425">MNKEKELTIIVKSENTNISIEEMASSLEQCCKEIGMSCQVIEERCQENNTVKIFGNAIEKYGIEAQSDVAIEEMAELIQAIVKFRRYGKSENATEYLDEVIEEKEDVKIMMDQLDLIYGDSREMRDWKVNRLSRRLEDQSE</sequence>
<dbReference type="STRING" id="1528.SAMN04488579_10290"/>
<dbReference type="AlphaFoldDB" id="A0A1H3BI99"/>
<organism evidence="1 2">
    <name type="scientific">Eubacterium barkeri</name>
    <name type="common">Clostridium barkeri</name>
    <dbReference type="NCBI Taxonomy" id="1528"/>
    <lineage>
        <taxon>Bacteria</taxon>
        <taxon>Bacillati</taxon>
        <taxon>Bacillota</taxon>
        <taxon>Clostridia</taxon>
        <taxon>Eubacteriales</taxon>
        <taxon>Eubacteriaceae</taxon>
        <taxon>Eubacterium</taxon>
    </lineage>
</organism>
<dbReference type="CDD" id="cd11539">
    <property type="entry name" value="NTP-PPase_u2"/>
    <property type="match status" value="1"/>
</dbReference>
<dbReference type="OrthoDB" id="1263381at2"/>
<keyword evidence="2" id="KW-1185">Reference proteome</keyword>
<dbReference type="Proteomes" id="UP000199652">
    <property type="component" value="Unassembled WGS sequence"/>
</dbReference>
<protein>
    <submittedName>
        <fullName evidence="1">Uncharacterized protein</fullName>
    </submittedName>
</protein>
<reference evidence="2" key="1">
    <citation type="submission" date="2016-10" db="EMBL/GenBank/DDBJ databases">
        <authorList>
            <person name="Varghese N."/>
            <person name="Submissions S."/>
        </authorList>
    </citation>
    <scope>NUCLEOTIDE SEQUENCE [LARGE SCALE GENOMIC DNA]</scope>
    <source>
        <strain evidence="2">VPI 5359</strain>
    </source>
</reference>
<dbReference type="EMBL" id="FNOU01000002">
    <property type="protein sequence ID" value="SDX41637.1"/>
    <property type="molecule type" value="Genomic_DNA"/>
</dbReference>
<evidence type="ECO:0000313" key="1">
    <source>
        <dbReference type="EMBL" id="SDX41637.1"/>
    </source>
</evidence>
<dbReference type="RefSeq" id="WP_090242796.1">
    <property type="nucleotide sequence ID" value="NZ_FNOU01000002.1"/>
</dbReference>
<name>A0A1H3BI99_EUBBA</name>
<accession>A0A1H3BI99</accession>
<proteinExistence type="predicted"/>
<gene>
    <name evidence="1" type="ORF">SAMN04488579_10290</name>
</gene>
<evidence type="ECO:0000313" key="2">
    <source>
        <dbReference type="Proteomes" id="UP000199652"/>
    </source>
</evidence>